<dbReference type="GO" id="GO:0010043">
    <property type="term" value="P:response to zinc ion"/>
    <property type="evidence" value="ECO:0007669"/>
    <property type="project" value="UniProtKB-ARBA"/>
</dbReference>
<evidence type="ECO:0000313" key="8">
    <source>
        <dbReference type="EMBL" id="KAG6413526.1"/>
    </source>
</evidence>
<dbReference type="GO" id="GO:0006351">
    <property type="term" value="P:DNA-templated transcription"/>
    <property type="evidence" value="ECO:0007669"/>
    <property type="project" value="InterPro"/>
</dbReference>
<dbReference type="GO" id="GO:0005634">
    <property type="term" value="C:nucleus"/>
    <property type="evidence" value="ECO:0007669"/>
    <property type="project" value="UniProtKB-SubCell"/>
</dbReference>
<dbReference type="PANTHER" id="PTHR23334">
    <property type="entry name" value="CCAAT/ENHANCER BINDING PROTEIN"/>
    <property type="match status" value="1"/>
</dbReference>
<feature type="domain" description="BZIP" evidence="7">
    <location>
        <begin position="105"/>
        <end position="152"/>
    </location>
</feature>
<dbReference type="FunFam" id="1.20.5.170:FF:000098">
    <property type="entry name" value="Basic leucine zipper 24"/>
    <property type="match status" value="1"/>
</dbReference>
<dbReference type="Pfam" id="PF07716">
    <property type="entry name" value="bZIP_2"/>
    <property type="match status" value="1"/>
</dbReference>
<evidence type="ECO:0000256" key="6">
    <source>
        <dbReference type="SAM" id="MobiDB-lite"/>
    </source>
</evidence>
<feature type="region of interest" description="Disordered" evidence="6">
    <location>
        <begin position="86"/>
        <end position="126"/>
    </location>
</feature>
<dbReference type="InterPro" id="IPR031106">
    <property type="entry name" value="C/EBP"/>
</dbReference>
<evidence type="ECO:0000256" key="2">
    <source>
        <dbReference type="ARBA" id="ARBA00023015"/>
    </source>
</evidence>
<reference evidence="8" key="1">
    <citation type="submission" date="2018-01" db="EMBL/GenBank/DDBJ databases">
        <authorList>
            <person name="Mao J.F."/>
        </authorList>
    </citation>
    <scope>NUCLEOTIDE SEQUENCE</scope>
    <source>
        <strain evidence="8">Huo1</strain>
        <tissue evidence="8">Leaf</tissue>
    </source>
</reference>
<reference evidence="8" key="2">
    <citation type="submission" date="2020-08" db="EMBL/GenBank/DDBJ databases">
        <title>Plant Genome Project.</title>
        <authorList>
            <person name="Zhang R.-G."/>
        </authorList>
    </citation>
    <scope>NUCLEOTIDE SEQUENCE</scope>
    <source>
        <strain evidence="8">Huo1</strain>
        <tissue evidence="8">Leaf</tissue>
    </source>
</reference>
<dbReference type="GO" id="GO:0000981">
    <property type="term" value="F:DNA-binding transcription factor activity, RNA polymerase II-specific"/>
    <property type="evidence" value="ECO:0007669"/>
    <property type="project" value="TreeGrafter"/>
</dbReference>
<organism evidence="8">
    <name type="scientific">Salvia splendens</name>
    <name type="common">Scarlet sage</name>
    <dbReference type="NCBI Taxonomy" id="180675"/>
    <lineage>
        <taxon>Eukaryota</taxon>
        <taxon>Viridiplantae</taxon>
        <taxon>Streptophyta</taxon>
        <taxon>Embryophyta</taxon>
        <taxon>Tracheophyta</taxon>
        <taxon>Spermatophyta</taxon>
        <taxon>Magnoliopsida</taxon>
        <taxon>eudicotyledons</taxon>
        <taxon>Gunneridae</taxon>
        <taxon>Pentapetalae</taxon>
        <taxon>asterids</taxon>
        <taxon>lamiids</taxon>
        <taxon>Lamiales</taxon>
        <taxon>Lamiaceae</taxon>
        <taxon>Nepetoideae</taxon>
        <taxon>Mentheae</taxon>
        <taxon>Salviinae</taxon>
        <taxon>Salvia</taxon>
        <taxon>Salvia subgen. Calosphace</taxon>
        <taxon>core Calosphace</taxon>
    </lineage>
</organism>
<dbReference type="Proteomes" id="UP000298416">
    <property type="component" value="Unassembled WGS sequence"/>
</dbReference>
<dbReference type="PROSITE" id="PS50217">
    <property type="entry name" value="BZIP"/>
    <property type="match status" value="1"/>
</dbReference>
<evidence type="ECO:0000259" key="7">
    <source>
        <dbReference type="PROSITE" id="PS50217"/>
    </source>
</evidence>
<comment type="subcellular location">
    <subcellularLocation>
        <location evidence="1">Nucleus</location>
    </subcellularLocation>
</comment>
<keyword evidence="5" id="KW-0539">Nucleus</keyword>
<evidence type="ECO:0000313" key="9">
    <source>
        <dbReference type="Proteomes" id="UP000298416"/>
    </source>
</evidence>
<keyword evidence="9" id="KW-1185">Reference proteome</keyword>
<dbReference type="PANTHER" id="PTHR23334:SF49">
    <property type="entry name" value="BASIC LEUCINE ZIPPER 23"/>
    <property type="match status" value="1"/>
</dbReference>
<dbReference type="AlphaFoldDB" id="A0A8X8XGM4"/>
<evidence type="ECO:0000256" key="4">
    <source>
        <dbReference type="ARBA" id="ARBA00023163"/>
    </source>
</evidence>
<protein>
    <recommendedName>
        <fullName evidence="7">BZIP domain-containing protein</fullName>
    </recommendedName>
</protein>
<keyword evidence="2" id="KW-0805">Transcription regulation</keyword>
<sequence>MDDGELDFPNDPMLSCLDITNAQSSCSFDIDEFLSRTQSCNDALGRTEAYTDGLGRTQACTHAHACNPSGPDQSHTHTCIHVHTQIMPSPSEGQDPSDDTAESVDKKSKKRPLGNREAVRKYREKKKARAASLEDEVIRLRALNQQLMKRLQGQALLEAEVARLKCLLVDIRGRIEGEIGSFPYQKPNKSGDVYQNMVNPNSTGRYVVNSCNMQRNDPLYCINPVPEAALSGQGLGDCGFDNLQCLGNQNSDLEEFPDCGLGNVNVVSNTNTSTGSKRKAYVVDLVSKGLGEMLDETVRVLQCLAEELVRQRQSQCRERALPLISVLNFEISGQPHHHLPLIS</sequence>
<accession>A0A8X8XGM4</accession>
<dbReference type="InterPro" id="IPR046347">
    <property type="entry name" value="bZIP_sf"/>
</dbReference>
<dbReference type="GO" id="GO:0000978">
    <property type="term" value="F:RNA polymerase II cis-regulatory region sequence-specific DNA binding"/>
    <property type="evidence" value="ECO:0007669"/>
    <property type="project" value="TreeGrafter"/>
</dbReference>
<dbReference type="CDD" id="cd14686">
    <property type="entry name" value="bZIP"/>
    <property type="match status" value="1"/>
</dbReference>
<evidence type="ECO:0000256" key="1">
    <source>
        <dbReference type="ARBA" id="ARBA00004123"/>
    </source>
</evidence>
<dbReference type="SUPFAM" id="SSF57959">
    <property type="entry name" value="Leucine zipper domain"/>
    <property type="match status" value="1"/>
</dbReference>
<name>A0A8X8XGM4_SALSN</name>
<dbReference type="Gene3D" id="1.20.5.170">
    <property type="match status" value="1"/>
</dbReference>
<proteinExistence type="predicted"/>
<gene>
    <name evidence="8" type="ORF">SASPL_126240</name>
</gene>
<evidence type="ECO:0000256" key="5">
    <source>
        <dbReference type="ARBA" id="ARBA00023242"/>
    </source>
</evidence>
<keyword evidence="4" id="KW-0804">Transcription</keyword>
<evidence type="ECO:0000256" key="3">
    <source>
        <dbReference type="ARBA" id="ARBA00023125"/>
    </source>
</evidence>
<dbReference type="EMBL" id="PNBA02000009">
    <property type="protein sequence ID" value="KAG6413526.1"/>
    <property type="molecule type" value="Genomic_DNA"/>
</dbReference>
<dbReference type="InterPro" id="IPR004827">
    <property type="entry name" value="bZIP"/>
</dbReference>
<comment type="caution">
    <text evidence="8">The sequence shown here is derived from an EMBL/GenBank/DDBJ whole genome shotgun (WGS) entry which is preliminary data.</text>
</comment>
<keyword evidence="3" id="KW-0238">DNA-binding</keyword>
<dbReference type="SMART" id="SM00338">
    <property type="entry name" value="BRLZ"/>
    <property type="match status" value="1"/>
</dbReference>